<dbReference type="Gene3D" id="3.40.30.10">
    <property type="entry name" value="Glutaredoxin"/>
    <property type="match status" value="1"/>
</dbReference>
<dbReference type="PANTHER" id="PTHR31902:SF14">
    <property type="entry name" value="ACTIN PATCHES DISTAL PROTEIN 1"/>
    <property type="match status" value="1"/>
</dbReference>
<dbReference type="InterPro" id="IPR036249">
    <property type="entry name" value="Thioredoxin-like_sf"/>
</dbReference>
<dbReference type="OrthoDB" id="10253744at2759"/>
<evidence type="ECO:0000313" key="2">
    <source>
        <dbReference type="Proteomes" id="UP000515788"/>
    </source>
</evidence>
<sequence>MVGITDFFRRKKDGVDPKATEDIAKVVDICDGTSSCGSDCEEIAELAKGDQVYEGLKIDHEEPLYNSSKPPKVHFVVPTSQIDWEHDACLEDKSSVQYQVYQWCQKHNDQFSGVGKGQTLSCAVSSLPKDIMDVEVMRGTKNNVLVLPHFIWINGLESDKVDQTLGELVPKLLSPDLVVDRLLEEHSMLSRAVERSFVLVCSHTRRDKRCGVLAPYLKKAFDKHLQKQGLYRDNSDFRPDGVNVAFVNHVGGHKFAANVQIFLRDPCILIWLGRVKPTNVPFIVDDILVPEKPRLQWPEKVRCVQKYAAW</sequence>
<dbReference type="CDD" id="cd03062">
    <property type="entry name" value="TRX_Fd_Sucrase"/>
    <property type="match status" value="1"/>
</dbReference>
<dbReference type="Pfam" id="PF06999">
    <property type="entry name" value="Suc_Fer-like"/>
    <property type="match status" value="1"/>
</dbReference>
<dbReference type="SUPFAM" id="SSF52833">
    <property type="entry name" value="Thioredoxin-like"/>
    <property type="match status" value="1"/>
</dbReference>
<dbReference type="Proteomes" id="UP000515788">
    <property type="component" value="Chromosome 7"/>
</dbReference>
<proteinExistence type="predicted"/>
<gene>
    <name evidence="1" type="ORF">HG536_0G02110</name>
</gene>
<reference evidence="1 2" key="1">
    <citation type="submission" date="2020-06" db="EMBL/GenBank/DDBJ databases">
        <title>The yeast mating-type switching endonuclease HO is a domesticated member of an unorthodox homing genetic element family.</title>
        <authorList>
            <person name="Coughlan A.Y."/>
            <person name="Lombardi L."/>
            <person name="Braun-Galleani S."/>
            <person name="Martos A.R."/>
            <person name="Galeote V."/>
            <person name="Bigey F."/>
            <person name="Dequin S."/>
            <person name="Byrne K.P."/>
            <person name="Wolfe K.H."/>
        </authorList>
    </citation>
    <scope>NUCLEOTIDE SEQUENCE [LARGE SCALE GENOMIC DNA]</scope>
    <source>
        <strain evidence="1 2">CBS764</strain>
    </source>
</reference>
<organism evidence="1 2">
    <name type="scientific">Torulaspora globosa</name>
    <dbReference type="NCBI Taxonomy" id="48254"/>
    <lineage>
        <taxon>Eukaryota</taxon>
        <taxon>Fungi</taxon>
        <taxon>Dikarya</taxon>
        <taxon>Ascomycota</taxon>
        <taxon>Saccharomycotina</taxon>
        <taxon>Saccharomycetes</taxon>
        <taxon>Saccharomycetales</taxon>
        <taxon>Saccharomycetaceae</taxon>
        <taxon>Torulaspora</taxon>
    </lineage>
</organism>
<dbReference type="RefSeq" id="XP_037141026.1">
    <property type="nucleotide sequence ID" value="XM_037285130.1"/>
</dbReference>
<name>A0A7G3ZLG6_9SACH</name>
<dbReference type="InterPro" id="IPR009737">
    <property type="entry name" value="Aim32/Apd1-like"/>
</dbReference>
<protein>
    <recommendedName>
        <fullName evidence="3">Actin patches distal protein 1</fullName>
    </recommendedName>
</protein>
<dbReference type="GeneID" id="59327593"/>
<dbReference type="AlphaFoldDB" id="A0A7G3ZLG6"/>
<dbReference type="PANTHER" id="PTHR31902">
    <property type="entry name" value="ACTIN PATCHES DISTAL PROTEIN 1"/>
    <property type="match status" value="1"/>
</dbReference>
<keyword evidence="2" id="KW-1185">Reference proteome</keyword>
<dbReference type="KEGG" id="tgb:HG536_0G02110"/>
<evidence type="ECO:0008006" key="3">
    <source>
        <dbReference type="Google" id="ProtNLM"/>
    </source>
</evidence>
<accession>A0A7G3ZLG6</accession>
<dbReference type="EMBL" id="CP059252">
    <property type="protein sequence ID" value="QLL34352.1"/>
    <property type="molecule type" value="Genomic_DNA"/>
</dbReference>
<evidence type="ECO:0000313" key="1">
    <source>
        <dbReference type="EMBL" id="QLL34352.1"/>
    </source>
</evidence>